<dbReference type="OrthoDB" id="9793039at2"/>
<accession>A0A212S484</accession>
<dbReference type="PANTHER" id="PTHR33993:SF14">
    <property type="entry name" value="GB|AAF24581.1"/>
    <property type="match status" value="1"/>
</dbReference>
<feature type="domain" description="VOC" evidence="1">
    <location>
        <begin position="134"/>
        <end position="252"/>
    </location>
</feature>
<dbReference type="Gene3D" id="3.10.180.10">
    <property type="entry name" value="2,3-Dihydroxybiphenyl 1,2-Dioxygenase, domain 1"/>
    <property type="match status" value="2"/>
</dbReference>
<evidence type="ECO:0000313" key="3">
    <source>
        <dbReference type="Proteomes" id="UP000198418"/>
    </source>
</evidence>
<protein>
    <recommendedName>
        <fullName evidence="1">VOC domain-containing protein</fullName>
    </recommendedName>
</protein>
<dbReference type="SUPFAM" id="SSF54593">
    <property type="entry name" value="Glyoxalase/Bleomycin resistance protein/Dihydroxybiphenyl dioxygenase"/>
    <property type="match status" value="2"/>
</dbReference>
<proteinExistence type="predicted"/>
<dbReference type="Proteomes" id="UP000198418">
    <property type="component" value="Unassembled WGS sequence"/>
</dbReference>
<dbReference type="AlphaFoldDB" id="A0A212S484"/>
<dbReference type="EMBL" id="FYDG01000012">
    <property type="protein sequence ID" value="SNB80015.1"/>
    <property type="molecule type" value="Genomic_DNA"/>
</dbReference>
<dbReference type="InterPro" id="IPR004360">
    <property type="entry name" value="Glyas_Fos-R_dOase_dom"/>
</dbReference>
<dbReference type="InterPro" id="IPR041581">
    <property type="entry name" value="Glyoxalase_6"/>
</dbReference>
<evidence type="ECO:0000313" key="2">
    <source>
        <dbReference type="EMBL" id="SNB80015.1"/>
    </source>
</evidence>
<dbReference type="PROSITE" id="PS51819">
    <property type="entry name" value="VOC"/>
    <property type="match status" value="2"/>
</dbReference>
<name>A0A212S484_RHOAC</name>
<organism evidence="2 3">
    <name type="scientific">Rhodoblastus acidophilus</name>
    <name type="common">Rhodopseudomonas acidophila</name>
    <dbReference type="NCBI Taxonomy" id="1074"/>
    <lineage>
        <taxon>Bacteria</taxon>
        <taxon>Pseudomonadati</taxon>
        <taxon>Pseudomonadota</taxon>
        <taxon>Alphaproteobacteria</taxon>
        <taxon>Hyphomicrobiales</taxon>
        <taxon>Rhodoblastaceae</taxon>
        <taxon>Rhodoblastus</taxon>
    </lineage>
</organism>
<dbReference type="InterPro" id="IPR052164">
    <property type="entry name" value="Anthracycline_SecMetBiosynth"/>
</dbReference>
<dbReference type="RefSeq" id="WP_088521914.1">
    <property type="nucleotide sequence ID" value="NZ_FYDG01000012.1"/>
</dbReference>
<gene>
    <name evidence="2" type="ORF">SAMN06265338_11253</name>
</gene>
<evidence type="ECO:0000259" key="1">
    <source>
        <dbReference type="PROSITE" id="PS51819"/>
    </source>
</evidence>
<dbReference type="InterPro" id="IPR029068">
    <property type="entry name" value="Glyas_Bleomycin-R_OHBP_Dase"/>
</dbReference>
<reference evidence="3" key="1">
    <citation type="submission" date="2017-06" db="EMBL/GenBank/DDBJ databases">
        <authorList>
            <person name="Varghese N."/>
            <person name="Submissions S."/>
        </authorList>
    </citation>
    <scope>NUCLEOTIDE SEQUENCE [LARGE SCALE GENOMIC DNA]</scope>
    <source>
        <strain evidence="3">DSM 137</strain>
    </source>
</reference>
<dbReference type="PANTHER" id="PTHR33993">
    <property type="entry name" value="GLYOXALASE-RELATED"/>
    <property type="match status" value="1"/>
</dbReference>
<dbReference type="Pfam" id="PF00903">
    <property type="entry name" value="Glyoxalase"/>
    <property type="match status" value="1"/>
</dbReference>
<dbReference type="InterPro" id="IPR037523">
    <property type="entry name" value="VOC_core"/>
</dbReference>
<keyword evidence="3" id="KW-1185">Reference proteome</keyword>
<feature type="domain" description="VOC" evidence="1">
    <location>
        <begin position="4"/>
        <end position="121"/>
    </location>
</feature>
<dbReference type="Pfam" id="PF18029">
    <property type="entry name" value="Glyoxalase_6"/>
    <property type="match status" value="1"/>
</dbReference>
<sequence>MTERFCWVELLTSDIDAAQAFYGAVIGWTASPSESSDRDYRMFQASGVGVAGLMRLPEEASAQGARPSWMGYISTADLDAEVAAVAAAGGAVWRAPETLPQVGRFAVVADPFGAPYCLWQDVSGRAAVEPPPMTLGHVGWRELLTEDVDRAFDFYASRYGWTKTQDLDMGPMGPYRLFATGGLAVGGMMKRPDGVPQAFWSYYFVVDALDAAIERVERGGGTKLMGPQDVPGGAWIAQFLDPQGAYFALVAAKR</sequence>
<dbReference type="CDD" id="cd07247">
    <property type="entry name" value="SgaA_N_like"/>
    <property type="match status" value="2"/>
</dbReference>